<evidence type="ECO:0000313" key="2">
    <source>
        <dbReference type="EMBL" id="GMN57721.1"/>
    </source>
</evidence>
<accession>A0AA88DLW1</accession>
<gene>
    <name evidence="2" type="ORF">TIFTF001_026825</name>
</gene>
<dbReference type="EMBL" id="BTGU01000072">
    <property type="protein sequence ID" value="GMN57721.1"/>
    <property type="molecule type" value="Genomic_DNA"/>
</dbReference>
<dbReference type="PANTHER" id="PTHR31482:SF18">
    <property type="entry name" value="ESTS AU081301(E20138)"/>
    <property type="match status" value="1"/>
</dbReference>
<dbReference type="SUPFAM" id="SSF81383">
    <property type="entry name" value="F-box domain"/>
    <property type="match status" value="1"/>
</dbReference>
<keyword evidence="3" id="KW-1185">Reference proteome</keyword>
<feature type="domain" description="F-box" evidence="1">
    <location>
        <begin position="65"/>
        <end position="114"/>
    </location>
</feature>
<comment type="caution">
    <text evidence="2">The sequence shown here is derived from an EMBL/GenBank/DDBJ whole genome shotgun (WGS) entry which is preliminary data.</text>
</comment>
<dbReference type="Pfam" id="PF00646">
    <property type="entry name" value="F-box"/>
    <property type="match status" value="1"/>
</dbReference>
<dbReference type="Gene3D" id="1.20.1280.50">
    <property type="match status" value="1"/>
</dbReference>
<organism evidence="2 3">
    <name type="scientific">Ficus carica</name>
    <name type="common">Common fig</name>
    <dbReference type="NCBI Taxonomy" id="3494"/>
    <lineage>
        <taxon>Eukaryota</taxon>
        <taxon>Viridiplantae</taxon>
        <taxon>Streptophyta</taxon>
        <taxon>Embryophyta</taxon>
        <taxon>Tracheophyta</taxon>
        <taxon>Spermatophyta</taxon>
        <taxon>Magnoliopsida</taxon>
        <taxon>eudicotyledons</taxon>
        <taxon>Gunneridae</taxon>
        <taxon>Pentapetalae</taxon>
        <taxon>rosids</taxon>
        <taxon>fabids</taxon>
        <taxon>Rosales</taxon>
        <taxon>Moraceae</taxon>
        <taxon>Ficeae</taxon>
        <taxon>Ficus</taxon>
    </lineage>
</organism>
<dbReference type="InterPro" id="IPR001810">
    <property type="entry name" value="F-box_dom"/>
</dbReference>
<name>A0AA88DLW1_FICCA</name>
<dbReference type="AlphaFoldDB" id="A0AA88DLW1"/>
<sequence>MSSPENAKKKERVISFLDLAEKDEISSSRPDNAKEKERVISVLDLPKKDELFSSRAENINENERMFCILDLPELVLENIFERLSLADLCSMAQVCSSLREKLLREMCPSLWEKLLERKWGKLIGNAAYRRWQSYVASRNGRPFSWTRLSLKKSSTPTTSTLPVDSTLAFYLSLESGKLEIPAQIYYGENNYRGLMLVCNDATVTYDSRANIFKARYPSLEWQGKQVTTEWDKVRAPQVDTHPYMLHVSDCLNDLKPGDHIEIQWRSQQCSAYGWWYARIGHLEQCNEVDQDHCNCHYDDTIVVEFVQYSLNSKWRRKIINRKYHLQEHQGGYYGGIRKLRDEEISKWMSFLPSPDEEE</sequence>
<protein>
    <recommendedName>
        <fullName evidence="1">F-box domain-containing protein</fullName>
    </recommendedName>
</protein>
<evidence type="ECO:0000313" key="3">
    <source>
        <dbReference type="Proteomes" id="UP001187192"/>
    </source>
</evidence>
<dbReference type="Proteomes" id="UP001187192">
    <property type="component" value="Unassembled WGS sequence"/>
</dbReference>
<dbReference type="PANTHER" id="PTHR31482">
    <property type="entry name" value="ESTS AU081301(E20138)"/>
    <property type="match status" value="1"/>
</dbReference>
<dbReference type="SMART" id="SM00256">
    <property type="entry name" value="FBOX"/>
    <property type="match status" value="1"/>
</dbReference>
<dbReference type="PROSITE" id="PS50181">
    <property type="entry name" value="FBOX"/>
    <property type="match status" value="1"/>
</dbReference>
<reference evidence="2" key="1">
    <citation type="submission" date="2023-07" db="EMBL/GenBank/DDBJ databases">
        <title>draft genome sequence of fig (Ficus carica).</title>
        <authorList>
            <person name="Takahashi T."/>
            <person name="Nishimura K."/>
        </authorList>
    </citation>
    <scope>NUCLEOTIDE SEQUENCE</scope>
</reference>
<dbReference type="CDD" id="cd09917">
    <property type="entry name" value="F-box_SF"/>
    <property type="match status" value="1"/>
</dbReference>
<proteinExistence type="predicted"/>
<evidence type="ECO:0000259" key="1">
    <source>
        <dbReference type="PROSITE" id="PS50181"/>
    </source>
</evidence>
<dbReference type="InterPro" id="IPR036047">
    <property type="entry name" value="F-box-like_dom_sf"/>
</dbReference>